<dbReference type="EMBL" id="CP060131">
    <property type="protein sequence ID" value="QNG55966.1"/>
    <property type="molecule type" value="Genomic_DNA"/>
</dbReference>
<dbReference type="InterPro" id="IPR013750">
    <property type="entry name" value="GHMP_kinase_C_dom"/>
</dbReference>
<dbReference type="Pfam" id="PF10509">
    <property type="entry name" value="GalKase_gal_bdg"/>
    <property type="match status" value="1"/>
</dbReference>
<sequence length="377" mass="38455">MAQRRLAGEDRRPAAGGRPVTWSAPGRVNLIGEHVDYAQGLCLPFALAERTVVEASVRPDGRFVARSDAERGATDLPLDDVGPGSPAGWAGYAAGVLWALREAGHGVGGMDLTVTATVPLGAGLSSSAALECAVAVAADDLFGLGLDRTDLARACVRAENEVVGAATGGMDQAASLLCTAGHALLLDTRDGAARQVPFAPADDGLAVLVIDTRVRHHLADGRYGARRSAVEEAAAALGLPSLRDAAPDDLRGLDADLLARARHVVTEIARVREVVDLLDDGRLRDVGPLLDASHASLAGDYEVSCAELDLAVEVARAAGALGARMTGGGFGGSAIALVPLTSVDAVTDAVRTAFARAGLATPDVRAAEPSAGAHRDA</sequence>
<dbReference type="Pfam" id="PF08544">
    <property type="entry name" value="GHMP_kinases_C"/>
    <property type="match status" value="1"/>
</dbReference>
<dbReference type="PRINTS" id="PR00473">
    <property type="entry name" value="GALCTOKINASE"/>
</dbReference>
<keyword evidence="9" id="KW-0119">Carbohydrate metabolism</keyword>
<dbReference type="PROSITE" id="PS00106">
    <property type="entry name" value="GALACTOKINASE"/>
    <property type="match status" value="1"/>
</dbReference>
<dbReference type="InterPro" id="IPR036554">
    <property type="entry name" value="GHMP_kinase_C_sf"/>
</dbReference>
<feature type="domain" description="GHMP kinase C-terminal" evidence="13">
    <location>
        <begin position="276"/>
        <end position="354"/>
    </location>
</feature>
<dbReference type="PANTHER" id="PTHR10457">
    <property type="entry name" value="MEVALONATE KINASE/GALACTOKINASE"/>
    <property type="match status" value="1"/>
</dbReference>
<keyword evidence="2 15" id="KW-0808">Transferase</keyword>
<dbReference type="InterPro" id="IPR006203">
    <property type="entry name" value="GHMP_knse_ATP-bd_CS"/>
</dbReference>
<name>A0A7G7MT55_9PSEU</name>
<evidence type="ECO:0000256" key="10">
    <source>
        <dbReference type="NCBIfam" id="TIGR00131"/>
    </source>
</evidence>
<organism evidence="15 16">
    <name type="scientific">Pseudonocardia petroleophila</name>
    <dbReference type="NCBI Taxonomy" id="37331"/>
    <lineage>
        <taxon>Bacteria</taxon>
        <taxon>Bacillati</taxon>
        <taxon>Actinomycetota</taxon>
        <taxon>Actinomycetes</taxon>
        <taxon>Pseudonocardiales</taxon>
        <taxon>Pseudonocardiaceae</taxon>
        <taxon>Pseudonocardia</taxon>
    </lineage>
</organism>
<evidence type="ECO:0000259" key="13">
    <source>
        <dbReference type="Pfam" id="PF08544"/>
    </source>
</evidence>
<keyword evidence="5" id="KW-0418">Kinase</keyword>
<evidence type="ECO:0000256" key="6">
    <source>
        <dbReference type="ARBA" id="ARBA00022840"/>
    </source>
</evidence>
<dbReference type="GO" id="GO:0005524">
    <property type="term" value="F:ATP binding"/>
    <property type="evidence" value="ECO:0007669"/>
    <property type="project" value="UniProtKB-UniRule"/>
</dbReference>
<feature type="compositionally biased region" description="Basic and acidic residues" evidence="11">
    <location>
        <begin position="1"/>
        <end position="13"/>
    </location>
</feature>
<dbReference type="InterPro" id="IPR006204">
    <property type="entry name" value="GHMP_kinase_N_dom"/>
</dbReference>
<evidence type="ECO:0000256" key="7">
    <source>
        <dbReference type="ARBA" id="ARBA00022842"/>
    </source>
</evidence>
<keyword evidence="7" id="KW-0460">Magnesium</keyword>
<evidence type="ECO:0000256" key="11">
    <source>
        <dbReference type="SAM" id="MobiDB-lite"/>
    </source>
</evidence>
<evidence type="ECO:0000256" key="5">
    <source>
        <dbReference type="ARBA" id="ARBA00022777"/>
    </source>
</evidence>
<dbReference type="Pfam" id="PF00288">
    <property type="entry name" value="GHMP_kinases_N"/>
    <property type="match status" value="1"/>
</dbReference>
<evidence type="ECO:0000313" key="16">
    <source>
        <dbReference type="Proteomes" id="UP000515728"/>
    </source>
</evidence>
<dbReference type="GO" id="GO:0046872">
    <property type="term" value="F:metal ion binding"/>
    <property type="evidence" value="ECO:0007669"/>
    <property type="project" value="UniProtKB-KW"/>
</dbReference>
<dbReference type="InterPro" id="IPR019539">
    <property type="entry name" value="GalKase_N"/>
</dbReference>
<proteinExistence type="inferred from homology"/>
<feature type="domain" description="Galactokinase N-terminal" evidence="14">
    <location>
        <begin position="16"/>
        <end position="56"/>
    </location>
</feature>
<dbReference type="PROSITE" id="PS00627">
    <property type="entry name" value="GHMP_KINASES_ATP"/>
    <property type="match status" value="1"/>
</dbReference>
<keyword evidence="6" id="KW-0067">ATP-binding</keyword>
<dbReference type="PRINTS" id="PR00959">
    <property type="entry name" value="MEVGALKINASE"/>
</dbReference>
<dbReference type="PANTHER" id="PTHR10457:SF7">
    <property type="entry name" value="GALACTOKINASE-RELATED"/>
    <property type="match status" value="1"/>
</dbReference>
<feature type="region of interest" description="Disordered" evidence="11">
    <location>
        <begin position="1"/>
        <end position="20"/>
    </location>
</feature>
<dbReference type="SUPFAM" id="SSF55060">
    <property type="entry name" value="GHMP Kinase, C-terminal domain"/>
    <property type="match status" value="1"/>
</dbReference>
<dbReference type="NCBIfam" id="TIGR00131">
    <property type="entry name" value="gal_kin"/>
    <property type="match status" value="1"/>
</dbReference>
<dbReference type="GO" id="GO:0005829">
    <property type="term" value="C:cytosol"/>
    <property type="evidence" value="ECO:0007669"/>
    <property type="project" value="TreeGrafter"/>
</dbReference>
<evidence type="ECO:0000256" key="4">
    <source>
        <dbReference type="ARBA" id="ARBA00022741"/>
    </source>
</evidence>
<dbReference type="GO" id="GO:0004335">
    <property type="term" value="F:galactokinase activity"/>
    <property type="evidence" value="ECO:0007669"/>
    <property type="project" value="UniProtKB-UniRule"/>
</dbReference>
<keyword evidence="3" id="KW-0479">Metal-binding</keyword>
<keyword evidence="8" id="KW-0299">Galactose metabolism</keyword>
<evidence type="ECO:0000256" key="3">
    <source>
        <dbReference type="ARBA" id="ARBA00022723"/>
    </source>
</evidence>
<evidence type="ECO:0000313" key="15">
    <source>
        <dbReference type="EMBL" id="QNG55966.1"/>
    </source>
</evidence>
<dbReference type="Gene3D" id="3.30.230.10">
    <property type="match status" value="1"/>
</dbReference>
<dbReference type="InterPro" id="IPR006206">
    <property type="entry name" value="Mevalonate/galactokinase"/>
</dbReference>
<dbReference type="KEGG" id="ppel:H6H00_30735"/>
<feature type="domain" description="GHMP kinase N-terminal" evidence="12">
    <location>
        <begin position="92"/>
        <end position="177"/>
    </location>
</feature>
<evidence type="ECO:0000256" key="8">
    <source>
        <dbReference type="ARBA" id="ARBA00023144"/>
    </source>
</evidence>
<keyword evidence="16" id="KW-1185">Reference proteome</keyword>
<evidence type="ECO:0000259" key="12">
    <source>
        <dbReference type="Pfam" id="PF00288"/>
    </source>
</evidence>
<protein>
    <recommendedName>
        <fullName evidence="10">Galactokinase</fullName>
        <ecNumber evidence="10">2.7.1.6</ecNumber>
    </recommendedName>
</protein>
<dbReference type="InterPro" id="IPR000705">
    <property type="entry name" value="Galactokinase"/>
</dbReference>
<gene>
    <name evidence="15" type="primary">galK</name>
    <name evidence="15" type="ORF">H6H00_30735</name>
</gene>
<dbReference type="InterPro" id="IPR019741">
    <property type="entry name" value="Galactokinase_CS"/>
</dbReference>
<dbReference type="GO" id="GO:0006012">
    <property type="term" value="P:galactose metabolic process"/>
    <property type="evidence" value="ECO:0007669"/>
    <property type="project" value="UniProtKB-UniRule"/>
</dbReference>
<dbReference type="PIRSF" id="PIRSF000530">
    <property type="entry name" value="Galactokinase"/>
    <property type="match status" value="1"/>
</dbReference>
<evidence type="ECO:0000256" key="9">
    <source>
        <dbReference type="ARBA" id="ARBA00023277"/>
    </source>
</evidence>
<comment type="similarity">
    <text evidence="1">Belongs to the GHMP kinase family. GalK subfamily.</text>
</comment>
<dbReference type="Proteomes" id="UP000515728">
    <property type="component" value="Chromosome"/>
</dbReference>
<accession>A0A7G7MT55</accession>
<evidence type="ECO:0000259" key="14">
    <source>
        <dbReference type="Pfam" id="PF10509"/>
    </source>
</evidence>
<keyword evidence="4" id="KW-0547">Nucleotide-binding</keyword>
<dbReference type="SUPFAM" id="SSF54211">
    <property type="entry name" value="Ribosomal protein S5 domain 2-like"/>
    <property type="match status" value="1"/>
</dbReference>
<evidence type="ECO:0000256" key="1">
    <source>
        <dbReference type="ARBA" id="ARBA00006566"/>
    </source>
</evidence>
<dbReference type="FunFam" id="3.30.70.890:FF:000001">
    <property type="entry name" value="Galactokinase"/>
    <property type="match status" value="1"/>
</dbReference>
<dbReference type="EC" id="2.7.1.6" evidence="10"/>
<dbReference type="InterPro" id="IPR020568">
    <property type="entry name" value="Ribosomal_Su5_D2-typ_SF"/>
</dbReference>
<dbReference type="Gene3D" id="3.30.70.890">
    <property type="entry name" value="GHMP kinase, C-terminal domain"/>
    <property type="match status" value="1"/>
</dbReference>
<reference evidence="15 16" key="1">
    <citation type="submission" date="2020-08" db="EMBL/GenBank/DDBJ databases">
        <authorList>
            <person name="Mo P."/>
        </authorList>
    </citation>
    <scope>NUCLEOTIDE SEQUENCE [LARGE SCALE GENOMIC DNA]</scope>
    <source>
        <strain evidence="15 16">CGMCC 4.1532</strain>
    </source>
</reference>
<evidence type="ECO:0000256" key="2">
    <source>
        <dbReference type="ARBA" id="ARBA00022679"/>
    </source>
</evidence>
<dbReference type="AlphaFoldDB" id="A0A7G7MT55"/>
<dbReference type="InterPro" id="IPR014721">
    <property type="entry name" value="Ribsml_uS5_D2-typ_fold_subgr"/>
</dbReference>